<gene>
    <name evidence="2" type="ORF">ACFPP9_20030</name>
</gene>
<feature type="domain" description="Glycosyltransferase 2-like" evidence="1">
    <location>
        <begin position="5"/>
        <end position="161"/>
    </location>
</feature>
<keyword evidence="2" id="KW-0808">Transferase</keyword>
<evidence type="ECO:0000259" key="1">
    <source>
        <dbReference type="Pfam" id="PF00535"/>
    </source>
</evidence>
<dbReference type="Pfam" id="PF00535">
    <property type="entry name" value="Glycos_transf_2"/>
    <property type="match status" value="1"/>
</dbReference>
<reference evidence="3" key="1">
    <citation type="journal article" date="2019" name="Int. J. Syst. Evol. Microbiol.">
        <title>The Global Catalogue of Microorganisms (GCM) 10K type strain sequencing project: providing services to taxonomists for standard genome sequencing and annotation.</title>
        <authorList>
            <consortium name="The Broad Institute Genomics Platform"/>
            <consortium name="The Broad Institute Genome Sequencing Center for Infectious Disease"/>
            <person name="Wu L."/>
            <person name="Ma J."/>
        </authorList>
    </citation>
    <scope>NUCLEOTIDE SEQUENCE [LARGE SCALE GENOMIC DNA]</scope>
    <source>
        <strain evidence="3">KACC 12633</strain>
    </source>
</reference>
<accession>A0ABW0Q162</accession>
<dbReference type="InterPro" id="IPR001173">
    <property type="entry name" value="Glyco_trans_2-like"/>
</dbReference>
<dbReference type="InterPro" id="IPR029044">
    <property type="entry name" value="Nucleotide-diphossugar_trans"/>
</dbReference>
<dbReference type="GO" id="GO:0016757">
    <property type="term" value="F:glycosyltransferase activity"/>
    <property type="evidence" value="ECO:0007669"/>
    <property type="project" value="UniProtKB-KW"/>
</dbReference>
<protein>
    <submittedName>
        <fullName evidence="2">Glycosyltransferase family 2 protein</fullName>
        <ecNumber evidence="2">2.4.-.-</ecNumber>
    </submittedName>
</protein>
<evidence type="ECO:0000313" key="2">
    <source>
        <dbReference type="EMBL" id="MFC5518078.1"/>
    </source>
</evidence>
<dbReference type="RefSeq" id="WP_266343746.1">
    <property type="nucleotide sequence ID" value="NZ_JAPKNH010000003.1"/>
</dbReference>
<proteinExistence type="predicted"/>
<comment type="caution">
    <text evidence="2">The sequence shown here is derived from an EMBL/GenBank/DDBJ whole genome shotgun (WGS) entry which is preliminary data.</text>
</comment>
<evidence type="ECO:0000313" key="3">
    <source>
        <dbReference type="Proteomes" id="UP001596150"/>
    </source>
</evidence>
<dbReference type="Proteomes" id="UP001596150">
    <property type="component" value="Unassembled WGS sequence"/>
</dbReference>
<dbReference type="PANTHER" id="PTHR43179">
    <property type="entry name" value="RHAMNOSYLTRANSFERASE WBBL"/>
    <property type="match status" value="1"/>
</dbReference>
<organism evidence="2 3">
    <name type="scientific">Kaistia terrae</name>
    <dbReference type="NCBI Taxonomy" id="537017"/>
    <lineage>
        <taxon>Bacteria</taxon>
        <taxon>Pseudomonadati</taxon>
        <taxon>Pseudomonadota</taxon>
        <taxon>Alphaproteobacteria</taxon>
        <taxon>Hyphomicrobiales</taxon>
        <taxon>Kaistiaceae</taxon>
        <taxon>Kaistia</taxon>
    </lineage>
</organism>
<dbReference type="PANTHER" id="PTHR43179:SF7">
    <property type="entry name" value="RHAMNOSYLTRANSFERASE WBBL"/>
    <property type="match status" value="1"/>
</dbReference>
<keyword evidence="3" id="KW-1185">Reference proteome</keyword>
<sequence>MKSVSVVVVAYNSAHIIAGALSELDGVREIICIDNASSDDLSMALSGIRAKIVRNEANIGFGRACNQGSAVASGEFVLFINPDVRVNGETLPRLLEAVRRYPDCGVFLPMTRRSDGGLWIKNAPAGHVSRGRNREVIGQVGGDFCSQFLDGSIFLIRRSLFTDFGGFDRNIFLYYEDDDLSRRLGAARSPIIIVKDSFAMHGAGESVSGGVSKEIYRNKHKKISEIYYNRKYGIEYNIVFDVFRHLFKAVFYAVVFDKRRLMSSLGRILGLFSHMTSRT</sequence>
<dbReference type="EMBL" id="JBHSML010000013">
    <property type="protein sequence ID" value="MFC5518078.1"/>
    <property type="molecule type" value="Genomic_DNA"/>
</dbReference>
<dbReference type="SUPFAM" id="SSF53448">
    <property type="entry name" value="Nucleotide-diphospho-sugar transferases"/>
    <property type="match status" value="1"/>
</dbReference>
<keyword evidence="2" id="KW-0328">Glycosyltransferase</keyword>
<dbReference type="EC" id="2.4.-.-" evidence="2"/>
<dbReference type="Gene3D" id="3.90.550.10">
    <property type="entry name" value="Spore Coat Polysaccharide Biosynthesis Protein SpsA, Chain A"/>
    <property type="match status" value="1"/>
</dbReference>
<name>A0ABW0Q162_9HYPH</name>